<evidence type="ECO:0000256" key="4">
    <source>
        <dbReference type="ARBA" id="ARBA00022801"/>
    </source>
</evidence>
<evidence type="ECO:0000256" key="10">
    <source>
        <dbReference type="HAMAP-Rule" id="MF_00278"/>
    </source>
</evidence>
<comment type="pathway">
    <text evidence="1 10">Amino-acid biosynthesis; L-histidine biosynthesis; L-histidine from 5-phospho-alpha-D-ribose 1-diphosphate: step 5/9.</text>
</comment>
<dbReference type="Proteomes" id="UP000587070">
    <property type="component" value="Unassembled WGS sequence"/>
</dbReference>
<keyword evidence="14" id="KW-1185">Reference proteome</keyword>
<dbReference type="PIRSF" id="PIRSF000495">
    <property type="entry name" value="Amidotransf_hisH"/>
    <property type="match status" value="1"/>
</dbReference>
<reference evidence="13 14" key="1">
    <citation type="submission" date="2020-08" db="EMBL/GenBank/DDBJ databases">
        <title>Genome sequencing of Purple Non-Sulfur Bacteria from various extreme environments.</title>
        <authorList>
            <person name="Mayer M."/>
        </authorList>
    </citation>
    <scope>NUCLEOTIDE SEQUENCE [LARGE SCALE GENOMIC DNA]</scope>
    <source>
        <strain evidence="13 14">2761</strain>
    </source>
</reference>
<comment type="subcellular location">
    <subcellularLocation>
        <location evidence="10">Cytoplasm</location>
    </subcellularLocation>
</comment>
<feature type="active site" evidence="10 11">
    <location>
        <position position="200"/>
    </location>
</feature>
<evidence type="ECO:0000256" key="8">
    <source>
        <dbReference type="ARBA" id="ARBA00047838"/>
    </source>
</evidence>
<evidence type="ECO:0000256" key="1">
    <source>
        <dbReference type="ARBA" id="ARBA00005091"/>
    </source>
</evidence>
<dbReference type="GO" id="GO:0004359">
    <property type="term" value="F:glutaminase activity"/>
    <property type="evidence" value="ECO:0007669"/>
    <property type="project" value="UniProtKB-EC"/>
</dbReference>
<evidence type="ECO:0000256" key="3">
    <source>
        <dbReference type="ARBA" id="ARBA00022605"/>
    </source>
</evidence>
<keyword evidence="13" id="KW-0808">Transferase</keyword>
<comment type="caution">
    <text evidence="13">The sequence shown here is derived from an EMBL/GenBank/DDBJ whole genome shotgun (WGS) entry which is preliminary data.</text>
</comment>
<dbReference type="EMBL" id="JACIGE010000003">
    <property type="protein sequence ID" value="MBB4246894.1"/>
    <property type="molecule type" value="Genomic_DNA"/>
</dbReference>
<evidence type="ECO:0000256" key="11">
    <source>
        <dbReference type="PIRSR" id="PIRSR000495-1"/>
    </source>
</evidence>
<feature type="domain" description="Glutamine amidotransferase" evidence="12">
    <location>
        <begin position="9"/>
        <end position="216"/>
    </location>
</feature>
<dbReference type="EC" id="4.3.2.10" evidence="10"/>
<protein>
    <recommendedName>
        <fullName evidence="10">Imidazole glycerol phosphate synthase subunit HisH</fullName>
        <ecNumber evidence="10">4.3.2.10</ecNumber>
    </recommendedName>
    <alternativeName>
        <fullName evidence="10">IGP synthase glutaminase subunit</fullName>
        <ecNumber evidence="10">3.5.1.2</ecNumber>
    </alternativeName>
    <alternativeName>
        <fullName evidence="10">IGP synthase subunit HisH</fullName>
    </alternativeName>
    <alternativeName>
        <fullName evidence="10">ImGP synthase subunit HisH</fullName>
        <shortName evidence="10">IGPS subunit HisH</shortName>
    </alternativeName>
</protein>
<dbReference type="Pfam" id="PF00117">
    <property type="entry name" value="GATase"/>
    <property type="match status" value="1"/>
</dbReference>
<proteinExistence type="inferred from homology"/>
<dbReference type="NCBIfam" id="TIGR01855">
    <property type="entry name" value="IMP_synth_hisH"/>
    <property type="match status" value="1"/>
</dbReference>
<dbReference type="InterPro" id="IPR029062">
    <property type="entry name" value="Class_I_gatase-like"/>
</dbReference>
<dbReference type="InterPro" id="IPR017926">
    <property type="entry name" value="GATASE"/>
</dbReference>
<organism evidence="13 14">
    <name type="scientific">Rhodocyclus tenuis</name>
    <name type="common">Rhodospirillum tenue</name>
    <dbReference type="NCBI Taxonomy" id="1066"/>
    <lineage>
        <taxon>Bacteria</taxon>
        <taxon>Pseudomonadati</taxon>
        <taxon>Pseudomonadota</taxon>
        <taxon>Betaproteobacteria</taxon>
        <taxon>Rhodocyclales</taxon>
        <taxon>Rhodocyclaceae</taxon>
        <taxon>Rhodocyclus</taxon>
    </lineage>
</organism>
<dbReference type="PROSITE" id="PS51273">
    <property type="entry name" value="GATASE_TYPE_1"/>
    <property type="match status" value="1"/>
</dbReference>
<dbReference type="PANTHER" id="PTHR42701">
    <property type="entry name" value="IMIDAZOLE GLYCEROL PHOSPHATE SYNTHASE SUBUNIT HISH"/>
    <property type="match status" value="1"/>
</dbReference>
<accession>A0A840FYG4</accession>
<evidence type="ECO:0000259" key="12">
    <source>
        <dbReference type="Pfam" id="PF00117"/>
    </source>
</evidence>
<evidence type="ECO:0000256" key="6">
    <source>
        <dbReference type="ARBA" id="ARBA00023102"/>
    </source>
</evidence>
<dbReference type="EC" id="3.5.1.2" evidence="10"/>
<dbReference type="SUPFAM" id="SSF52317">
    <property type="entry name" value="Class I glutamine amidotransferase-like"/>
    <property type="match status" value="1"/>
</dbReference>
<keyword evidence="6 10" id="KW-0368">Histidine biosynthesis</keyword>
<comment type="function">
    <text evidence="10">IGPS catalyzes the conversion of PRFAR and glutamine to IGP, AICAR and glutamate. The HisH subunit catalyzes the hydrolysis of glutamine to glutamate and ammonia as part of the synthesis of IGP and AICAR. The resulting ammonia molecule is channeled to the active site of HisF.</text>
</comment>
<sequence length="220" mass="23481">MAAEGMIAVIDYGMGNLRSVWQAVVHVAEGREVCVTADPAVVAAAERVVFPGQGAMPDCMRELDARGLRPALLDAAHDKPFLGICIGLQMLFQHSEEGDVAGLGLFAGSVRRFPAAQMVDAAGVRLKVPHMGWNEVGQTVDGAGVAHPLWQGIPDGERFYFVHSYFVDPADRGIVAGTTDYGIPFTSAVARDNIFAVQCHPEKSAQAGLALLANFIHWSP</sequence>
<evidence type="ECO:0000256" key="7">
    <source>
        <dbReference type="ARBA" id="ARBA00023239"/>
    </source>
</evidence>
<name>A0A840FYG4_RHOTE</name>
<keyword evidence="13" id="KW-0328">Glycosyltransferase</keyword>
<evidence type="ECO:0000313" key="14">
    <source>
        <dbReference type="Proteomes" id="UP000587070"/>
    </source>
</evidence>
<dbReference type="PANTHER" id="PTHR42701:SF2">
    <property type="entry name" value="IMIDAZOLE GLYCEROL PHOSPHATE SYNTHASE SUBUNIT HISH 1"/>
    <property type="match status" value="1"/>
</dbReference>
<evidence type="ECO:0000256" key="9">
    <source>
        <dbReference type="ARBA" id="ARBA00049534"/>
    </source>
</evidence>
<keyword evidence="3 10" id="KW-0028">Amino-acid biosynthesis</keyword>
<dbReference type="GO" id="GO:0000107">
    <property type="term" value="F:imidazoleglycerol-phosphate synthase activity"/>
    <property type="evidence" value="ECO:0007669"/>
    <property type="project" value="UniProtKB-UniRule"/>
</dbReference>
<dbReference type="HAMAP" id="MF_00278">
    <property type="entry name" value="HisH"/>
    <property type="match status" value="1"/>
</dbReference>
<feature type="active site" evidence="10 11">
    <location>
        <position position="202"/>
    </location>
</feature>
<evidence type="ECO:0000256" key="2">
    <source>
        <dbReference type="ARBA" id="ARBA00022490"/>
    </source>
</evidence>
<dbReference type="RefSeq" id="WP_228273640.1">
    <property type="nucleotide sequence ID" value="NZ_JACIGE010000003.1"/>
</dbReference>
<evidence type="ECO:0000313" key="13">
    <source>
        <dbReference type="EMBL" id="MBB4246894.1"/>
    </source>
</evidence>
<comment type="catalytic activity">
    <reaction evidence="8 10">
        <text>5-[(5-phospho-1-deoxy-D-ribulos-1-ylimino)methylamino]-1-(5-phospho-beta-D-ribosyl)imidazole-4-carboxamide + L-glutamine = D-erythro-1-(imidazol-4-yl)glycerol 3-phosphate + 5-amino-1-(5-phospho-beta-D-ribosyl)imidazole-4-carboxamide + L-glutamate + H(+)</text>
        <dbReference type="Rhea" id="RHEA:24793"/>
        <dbReference type="ChEBI" id="CHEBI:15378"/>
        <dbReference type="ChEBI" id="CHEBI:29985"/>
        <dbReference type="ChEBI" id="CHEBI:58278"/>
        <dbReference type="ChEBI" id="CHEBI:58359"/>
        <dbReference type="ChEBI" id="CHEBI:58475"/>
        <dbReference type="ChEBI" id="CHEBI:58525"/>
        <dbReference type="EC" id="4.3.2.10"/>
    </reaction>
</comment>
<feature type="active site" description="Nucleophile" evidence="10 11">
    <location>
        <position position="85"/>
    </location>
</feature>
<dbReference type="GO" id="GO:0005737">
    <property type="term" value="C:cytoplasm"/>
    <property type="evidence" value="ECO:0007669"/>
    <property type="project" value="UniProtKB-SubCell"/>
</dbReference>
<evidence type="ECO:0000256" key="5">
    <source>
        <dbReference type="ARBA" id="ARBA00022962"/>
    </source>
</evidence>
<comment type="subunit">
    <text evidence="10">Heterodimer of HisH and HisF.</text>
</comment>
<dbReference type="GO" id="GO:0016829">
    <property type="term" value="F:lyase activity"/>
    <property type="evidence" value="ECO:0007669"/>
    <property type="project" value="UniProtKB-KW"/>
</dbReference>
<dbReference type="CDD" id="cd01748">
    <property type="entry name" value="GATase1_IGP_Synthase"/>
    <property type="match status" value="1"/>
</dbReference>
<keyword evidence="4 10" id="KW-0378">Hydrolase</keyword>
<dbReference type="InterPro" id="IPR010139">
    <property type="entry name" value="Imidazole-glycPsynth_HisH"/>
</dbReference>
<dbReference type="AlphaFoldDB" id="A0A840FYG4"/>
<gene>
    <name evidence="10" type="primary">hisH</name>
    <name evidence="13" type="ORF">GGD90_001257</name>
</gene>
<dbReference type="Gene3D" id="3.40.50.880">
    <property type="match status" value="1"/>
</dbReference>
<keyword evidence="2 10" id="KW-0963">Cytoplasm</keyword>
<dbReference type="GO" id="GO:0000105">
    <property type="term" value="P:L-histidine biosynthetic process"/>
    <property type="evidence" value="ECO:0007669"/>
    <property type="project" value="UniProtKB-UniRule"/>
</dbReference>
<keyword evidence="5 10" id="KW-0315">Glutamine amidotransferase</keyword>
<keyword evidence="7 10" id="KW-0456">Lyase</keyword>
<comment type="catalytic activity">
    <reaction evidence="9 10">
        <text>L-glutamine + H2O = L-glutamate + NH4(+)</text>
        <dbReference type="Rhea" id="RHEA:15889"/>
        <dbReference type="ChEBI" id="CHEBI:15377"/>
        <dbReference type="ChEBI" id="CHEBI:28938"/>
        <dbReference type="ChEBI" id="CHEBI:29985"/>
        <dbReference type="ChEBI" id="CHEBI:58359"/>
        <dbReference type="EC" id="3.5.1.2"/>
    </reaction>
</comment>
<dbReference type="UniPathway" id="UPA00031">
    <property type="reaction ID" value="UER00010"/>
</dbReference>